<dbReference type="Proteomes" id="UP000187209">
    <property type="component" value="Unassembled WGS sequence"/>
</dbReference>
<evidence type="ECO:0000313" key="3">
    <source>
        <dbReference type="Proteomes" id="UP000187209"/>
    </source>
</evidence>
<sequence>MESSLRLLSITVISYKILPEQQGGYVKLYVNVEGKTRFMHPLSLHINPSPVFKFSTRYSELLCLHLELKELFPELELPAFPKKKWIGSRSQSFITKRIQQLNDYFTAILQIAEVNPSEPLMRLISPHRPLKICVIGGPRVGKQYLVELFVKNESANYPVDSQTKVSMCSVEIAKSTPIDLLIEDKLFRIACLDIKTFTGNEGQEKAFVNEIIADKHAAVIMYKERGTNGYATAREIYDILKPRIPCVLANCDAGSHDGEFSIRTSRDAFLAFEALVKIFKSD</sequence>
<keyword evidence="3" id="KW-1185">Reference proteome</keyword>
<gene>
    <name evidence="2" type="ORF">SteCoe_8478</name>
</gene>
<dbReference type="Gene3D" id="3.30.1520.10">
    <property type="entry name" value="Phox-like domain"/>
    <property type="match status" value="1"/>
</dbReference>
<dbReference type="InterPro" id="IPR036871">
    <property type="entry name" value="PX_dom_sf"/>
</dbReference>
<proteinExistence type="predicted"/>
<dbReference type="AlphaFoldDB" id="A0A1R2CK35"/>
<name>A0A1R2CK35_9CILI</name>
<reference evidence="2 3" key="1">
    <citation type="submission" date="2016-11" db="EMBL/GenBank/DDBJ databases">
        <title>The macronuclear genome of Stentor coeruleus: a giant cell with tiny introns.</title>
        <authorList>
            <person name="Slabodnick M."/>
            <person name="Ruby J.G."/>
            <person name="Reiff S.B."/>
            <person name="Swart E.C."/>
            <person name="Gosai S."/>
            <person name="Prabakaran S."/>
            <person name="Witkowska E."/>
            <person name="Larue G.E."/>
            <person name="Fisher S."/>
            <person name="Freeman R.M."/>
            <person name="Gunawardena J."/>
            <person name="Chu W."/>
            <person name="Stover N.A."/>
            <person name="Gregory B.D."/>
            <person name="Nowacki M."/>
            <person name="Derisi J."/>
            <person name="Roy S.W."/>
            <person name="Marshall W.F."/>
            <person name="Sood P."/>
        </authorList>
    </citation>
    <scope>NUCLEOTIDE SEQUENCE [LARGE SCALE GENOMIC DNA]</scope>
    <source>
        <strain evidence="2">WM001</strain>
    </source>
</reference>
<dbReference type="CDD" id="cd06093">
    <property type="entry name" value="PX_domain"/>
    <property type="match status" value="1"/>
</dbReference>
<dbReference type="SMART" id="SM00312">
    <property type="entry name" value="PX"/>
    <property type="match status" value="1"/>
</dbReference>
<organism evidence="2 3">
    <name type="scientific">Stentor coeruleus</name>
    <dbReference type="NCBI Taxonomy" id="5963"/>
    <lineage>
        <taxon>Eukaryota</taxon>
        <taxon>Sar</taxon>
        <taxon>Alveolata</taxon>
        <taxon>Ciliophora</taxon>
        <taxon>Postciliodesmatophora</taxon>
        <taxon>Heterotrichea</taxon>
        <taxon>Heterotrichida</taxon>
        <taxon>Stentoridae</taxon>
        <taxon>Stentor</taxon>
    </lineage>
</organism>
<evidence type="ECO:0000259" key="1">
    <source>
        <dbReference type="PROSITE" id="PS50195"/>
    </source>
</evidence>
<dbReference type="InterPro" id="IPR001683">
    <property type="entry name" value="PX_dom"/>
</dbReference>
<protein>
    <recommendedName>
        <fullName evidence="1">PX domain-containing protein</fullName>
    </recommendedName>
</protein>
<dbReference type="SUPFAM" id="SSF64268">
    <property type="entry name" value="PX domain"/>
    <property type="match status" value="1"/>
</dbReference>
<dbReference type="Pfam" id="PF00787">
    <property type="entry name" value="PX"/>
    <property type="match status" value="1"/>
</dbReference>
<dbReference type="PROSITE" id="PS50195">
    <property type="entry name" value="PX"/>
    <property type="match status" value="1"/>
</dbReference>
<accession>A0A1R2CK35</accession>
<dbReference type="GO" id="GO:0035091">
    <property type="term" value="F:phosphatidylinositol binding"/>
    <property type="evidence" value="ECO:0007669"/>
    <property type="project" value="InterPro"/>
</dbReference>
<comment type="caution">
    <text evidence="2">The sequence shown here is derived from an EMBL/GenBank/DDBJ whole genome shotgun (WGS) entry which is preliminary data.</text>
</comment>
<evidence type="ECO:0000313" key="2">
    <source>
        <dbReference type="EMBL" id="OMJ89378.1"/>
    </source>
</evidence>
<feature type="domain" description="PX" evidence="1">
    <location>
        <begin position="1"/>
        <end position="131"/>
    </location>
</feature>
<dbReference type="EMBL" id="MPUH01000127">
    <property type="protein sequence ID" value="OMJ89378.1"/>
    <property type="molecule type" value="Genomic_DNA"/>
</dbReference>